<reference evidence="1" key="1">
    <citation type="journal article" date="2015" name="Nature">
        <title>Complex archaea that bridge the gap between prokaryotes and eukaryotes.</title>
        <authorList>
            <person name="Spang A."/>
            <person name="Saw J.H."/>
            <person name="Jorgensen S.L."/>
            <person name="Zaremba-Niedzwiedzka K."/>
            <person name="Martijn J."/>
            <person name="Lind A.E."/>
            <person name="van Eijk R."/>
            <person name="Schleper C."/>
            <person name="Guy L."/>
            <person name="Ettema T.J."/>
        </authorList>
    </citation>
    <scope>NUCLEOTIDE SEQUENCE</scope>
</reference>
<accession>A0A0F9MWV0</accession>
<dbReference type="AlphaFoldDB" id="A0A0F9MWV0"/>
<organism evidence="1">
    <name type="scientific">marine sediment metagenome</name>
    <dbReference type="NCBI Taxonomy" id="412755"/>
    <lineage>
        <taxon>unclassified sequences</taxon>
        <taxon>metagenomes</taxon>
        <taxon>ecological metagenomes</taxon>
    </lineage>
</organism>
<proteinExistence type="predicted"/>
<name>A0A0F9MWV0_9ZZZZ</name>
<dbReference type="EMBL" id="LAZR01008074">
    <property type="protein sequence ID" value="KKM81120.1"/>
    <property type="molecule type" value="Genomic_DNA"/>
</dbReference>
<feature type="non-terminal residue" evidence="1">
    <location>
        <position position="1"/>
    </location>
</feature>
<protein>
    <submittedName>
        <fullName evidence="1">Uncharacterized protein</fullName>
    </submittedName>
</protein>
<comment type="caution">
    <text evidence="1">The sequence shown here is derived from an EMBL/GenBank/DDBJ whole genome shotgun (WGS) entry which is preliminary data.</text>
</comment>
<gene>
    <name evidence="1" type="ORF">LCGC14_1332900</name>
</gene>
<sequence>KELYNIMTKKEIKIQEALGVAKRYKVIIYHDVMGHSSVYQIGTCITYNTIIVFAKQADDACRFVYNKYSVKNITDTSVDASVYKGCIGSQYCCI</sequence>
<evidence type="ECO:0000313" key="1">
    <source>
        <dbReference type="EMBL" id="KKM81120.1"/>
    </source>
</evidence>